<evidence type="ECO:0000313" key="4">
    <source>
        <dbReference type="EMBL" id="EGK70684.1"/>
    </source>
</evidence>
<dbReference type="Pfam" id="PF00011">
    <property type="entry name" value="HSP20"/>
    <property type="match status" value="1"/>
</dbReference>
<keyword evidence="4" id="KW-0346">Stress response</keyword>
<comment type="caution">
    <text evidence="4">The sequence shown here is derived from an EMBL/GenBank/DDBJ whole genome shotgun (WGS) entry which is preliminary data.</text>
</comment>
<evidence type="ECO:0000256" key="2">
    <source>
        <dbReference type="RuleBase" id="RU003616"/>
    </source>
</evidence>
<dbReference type="InterPro" id="IPR031107">
    <property type="entry name" value="Small_HSP"/>
</dbReference>
<evidence type="ECO:0000256" key="1">
    <source>
        <dbReference type="PROSITE-ProRule" id="PRU00285"/>
    </source>
</evidence>
<dbReference type="STRING" id="1000565.METUNv1_02905"/>
<reference evidence="4 5" key="1">
    <citation type="journal article" date="2011" name="J. Bacteriol.">
        <title>Genome sequence of Methyloversatilis universalis FAM5T, a methylotrophic representative of the order Rhodocyclales.</title>
        <authorList>
            <person name="Kittichotirat W."/>
            <person name="Good N.M."/>
            <person name="Hall R."/>
            <person name="Bringel F."/>
            <person name="Lajus A."/>
            <person name="Medigue C."/>
            <person name="Smalley N.E."/>
            <person name="Beck D."/>
            <person name="Bumgarner R."/>
            <person name="Vuilleumier S."/>
            <person name="Kalyuzhnaya M.G."/>
        </authorList>
    </citation>
    <scope>NUCLEOTIDE SEQUENCE [LARGE SCALE GENOMIC DNA]</scope>
    <source>
        <strain evidence="5">ATCC BAA-1314 / JCM 13912 / FAM5</strain>
    </source>
</reference>
<feature type="domain" description="SHSP" evidence="3">
    <location>
        <begin position="27"/>
        <end position="140"/>
    </location>
</feature>
<dbReference type="PANTHER" id="PTHR11527">
    <property type="entry name" value="HEAT-SHOCK PROTEIN 20 FAMILY MEMBER"/>
    <property type="match status" value="1"/>
</dbReference>
<accession>F5RF28</accession>
<name>F5RF28_METUF</name>
<protein>
    <submittedName>
        <fullName evidence="4">18 kDa heat shock protein</fullName>
    </submittedName>
</protein>
<organism evidence="4 5">
    <name type="scientific">Methyloversatilis universalis (strain ATCC BAA-1314 / DSM 25237 / JCM 13912 / CCUG 52030 / FAM5)</name>
    <dbReference type="NCBI Taxonomy" id="1000565"/>
    <lineage>
        <taxon>Bacteria</taxon>
        <taxon>Pseudomonadati</taxon>
        <taxon>Pseudomonadota</taxon>
        <taxon>Betaproteobacteria</taxon>
        <taxon>Nitrosomonadales</taxon>
        <taxon>Sterolibacteriaceae</taxon>
        <taxon>Methyloversatilis</taxon>
    </lineage>
</organism>
<dbReference type="Proteomes" id="UP000005019">
    <property type="component" value="Unassembled WGS sequence"/>
</dbReference>
<dbReference type="InterPro" id="IPR008978">
    <property type="entry name" value="HSP20-like_chaperone"/>
</dbReference>
<dbReference type="PROSITE" id="PS01031">
    <property type="entry name" value="SHSP"/>
    <property type="match status" value="1"/>
</dbReference>
<evidence type="ECO:0000259" key="3">
    <source>
        <dbReference type="PROSITE" id="PS01031"/>
    </source>
</evidence>
<dbReference type="RefSeq" id="WP_008062948.1">
    <property type="nucleotide sequence ID" value="NZ_AFHG01000053.1"/>
</dbReference>
<comment type="similarity">
    <text evidence="1 2">Belongs to the small heat shock protein (HSP20) family.</text>
</comment>
<sequence length="140" mass="15596">MNQVTRWDPFENLFKDFRGLVLQPVDLAGNPDVPALKVDVKEDKDAYTVHADLPGVAKDDIHVNIEGAVVSISAEKKRTVENKEGERVLRSERHYGKVSRSFQLGQDIDEAKAQARFADGVLELTLPKKVAASSRKLTIQ</sequence>
<dbReference type="SUPFAM" id="SSF49764">
    <property type="entry name" value="HSP20-like chaperones"/>
    <property type="match status" value="1"/>
</dbReference>
<dbReference type="eggNOG" id="COG0071">
    <property type="taxonomic scope" value="Bacteria"/>
</dbReference>
<dbReference type="InterPro" id="IPR002068">
    <property type="entry name" value="A-crystallin/Hsp20_dom"/>
</dbReference>
<dbReference type="OrthoDB" id="9808910at2"/>
<dbReference type="AlphaFoldDB" id="F5RF28"/>
<dbReference type="EMBL" id="AFHG01000053">
    <property type="protein sequence ID" value="EGK70684.1"/>
    <property type="molecule type" value="Genomic_DNA"/>
</dbReference>
<dbReference type="Gene3D" id="2.60.40.790">
    <property type="match status" value="1"/>
</dbReference>
<evidence type="ECO:0000313" key="5">
    <source>
        <dbReference type="Proteomes" id="UP000005019"/>
    </source>
</evidence>
<proteinExistence type="inferred from homology"/>
<gene>
    <name evidence="4" type="ORF">METUNv1_02905</name>
</gene>
<keyword evidence="5" id="KW-1185">Reference proteome</keyword>
<dbReference type="CDD" id="cd06471">
    <property type="entry name" value="ACD_LpsHSP_like"/>
    <property type="match status" value="1"/>
</dbReference>